<sequence length="145" mass="17059">MSSACEDSCPWTNYLSEAINKYVLNLFSFLSTFGLTFNFGDIVIIDDETSLKLREFLHELIALLSFDDFQLQLLKVFLLTFLSSVALIFVAWYIYGSRITEQFMKTGKIARTLFPFARNYKSHYYVKDINHLYLFDILILYLRNI</sequence>
<keyword evidence="1" id="KW-1133">Transmembrane helix</keyword>
<dbReference type="EMBL" id="KQ981920">
    <property type="protein sequence ID" value="KYN33039.1"/>
    <property type="molecule type" value="Genomic_DNA"/>
</dbReference>
<reference evidence="2 3" key="1">
    <citation type="submission" date="2016-03" db="EMBL/GenBank/DDBJ databases">
        <title>Trachymyrmex septentrionalis WGS genome.</title>
        <authorList>
            <person name="Nygaard S."/>
            <person name="Hu H."/>
            <person name="Boomsma J."/>
            <person name="Zhang G."/>
        </authorList>
    </citation>
    <scope>NUCLEOTIDE SEQUENCE [LARGE SCALE GENOMIC DNA]</scope>
    <source>
        <strain evidence="2">Tsep2-gDNA-1</strain>
        <tissue evidence="2">Whole body</tissue>
    </source>
</reference>
<name>A0A195EYT0_9HYME</name>
<dbReference type="Proteomes" id="UP000078541">
    <property type="component" value="Unassembled WGS sequence"/>
</dbReference>
<feature type="transmembrane region" description="Helical" evidence="1">
    <location>
        <begin position="73"/>
        <end position="95"/>
    </location>
</feature>
<dbReference type="AlphaFoldDB" id="A0A195EYT0"/>
<keyword evidence="1" id="KW-0812">Transmembrane</keyword>
<evidence type="ECO:0000313" key="3">
    <source>
        <dbReference type="Proteomes" id="UP000078541"/>
    </source>
</evidence>
<dbReference type="STRING" id="34720.A0A195EYT0"/>
<keyword evidence="3" id="KW-1185">Reference proteome</keyword>
<accession>A0A195EYT0</accession>
<evidence type="ECO:0000313" key="2">
    <source>
        <dbReference type="EMBL" id="KYN33039.1"/>
    </source>
</evidence>
<evidence type="ECO:0000256" key="1">
    <source>
        <dbReference type="SAM" id="Phobius"/>
    </source>
</evidence>
<feature type="transmembrane region" description="Helical" evidence="1">
    <location>
        <begin position="22"/>
        <end position="45"/>
    </location>
</feature>
<organism evidence="2 3">
    <name type="scientific">Trachymyrmex septentrionalis</name>
    <dbReference type="NCBI Taxonomy" id="34720"/>
    <lineage>
        <taxon>Eukaryota</taxon>
        <taxon>Metazoa</taxon>
        <taxon>Ecdysozoa</taxon>
        <taxon>Arthropoda</taxon>
        <taxon>Hexapoda</taxon>
        <taxon>Insecta</taxon>
        <taxon>Pterygota</taxon>
        <taxon>Neoptera</taxon>
        <taxon>Endopterygota</taxon>
        <taxon>Hymenoptera</taxon>
        <taxon>Apocrita</taxon>
        <taxon>Aculeata</taxon>
        <taxon>Formicoidea</taxon>
        <taxon>Formicidae</taxon>
        <taxon>Myrmicinae</taxon>
        <taxon>Trachymyrmex</taxon>
    </lineage>
</organism>
<proteinExistence type="predicted"/>
<protein>
    <submittedName>
        <fullName evidence="2">Uncharacterized protein</fullName>
    </submittedName>
</protein>
<gene>
    <name evidence="2" type="ORF">ALC56_12673</name>
</gene>
<keyword evidence="1" id="KW-0472">Membrane</keyword>